<comment type="subcellular location">
    <subcellularLocation>
        <location evidence="1">Nucleus</location>
    </subcellularLocation>
</comment>
<evidence type="ECO:0000313" key="5">
    <source>
        <dbReference type="Proteomes" id="UP001168821"/>
    </source>
</evidence>
<name>A0AA38IGI0_9CUCU</name>
<dbReference type="Proteomes" id="UP001168821">
    <property type="component" value="Unassembled WGS sequence"/>
</dbReference>
<dbReference type="GO" id="GO:0005634">
    <property type="term" value="C:nucleus"/>
    <property type="evidence" value="ECO:0007669"/>
    <property type="project" value="UniProtKB-SubCell"/>
</dbReference>
<keyword evidence="5" id="KW-1185">Reference proteome</keyword>
<feature type="region of interest" description="Disordered" evidence="2">
    <location>
        <begin position="64"/>
        <end position="85"/>
    </location>
</feature>
<comment type="caution">
    <text evidence="4">The sequence shown here is derived from an EMBL/GenBank/DDBJ whole genome shotgun (WGS) entry which is preliminary data.</text>
</comment>
<dbReference type="Pfam" id="PF04218">
    <property type="entry name" value="CENP-B_N"/>
    <property type="match status" value="1"/>
</dbReference>
<dbReference type="GO" id="GO:0003677">
    <property type="term" value="F:DNA binding"/>
    <property type="evidence" value="ECO:0007669"/>
    <property type="project" value="InterPro"/>
</dbReference>
<evidence type="ECO:0000256" key="1">
    <source>
        <dbReference type="ARBA" id="ARBA00004123"/>
    </source>
</evidence>
<feature type="domain" description="HTH psq-type" evidence="3">
    <location>
        <begin position="7"/>
        <end position="52"/>
    </location>
</feature>
<protein>
    <recommendedName>
        <fullName evidence="3">HTH psq-type domain-containing protein</fullName>
    </recommendedName>
</protein>
<dbReference type="InterPro" id="IPR009057">
    <property type="entry name" value="Homeodomain-like_sf"/>
</dbReference>
<dbReference type="AlphaFoldDB" id="A0AA38IGI0"/>
<evidence type="ECO:0000256" key="2">
    <source>
        <dbReference type="SAM" id="MobiDB-lite"/>
    </source>
</evidence>
<gene>
    <name evidence="4" type="ORF">Zmor_014666</name>
</gene>
<dbReference type="SUPFAM" id="SSF46689">
    <property type="entry name" value="Homeodomain-like"/>
    <property type="match status" value="1"/>
</dbReference>
<reference evidence="4" key="1">
    <citation type="journal article" date="2023" name="G3 (Bethesda)">
        <title>Whole genome assemblies of Zophobas morio and Tenebrio molitor.</title>
        <authorList>
            <person name="Kaur S."/>
            <person name="Stinson S.A."/>
            <person name="diCenzo G.C."/>
        </authorList>
    </citation>
    <scope>NUCLEOTIDE SEQUENCE</scope>
    <source>
        <strain evidence="4">QUZm001</strain>
    </source>
</reference>
<dbReference type="EMBL" id="JALNTZ010000004">
    <property type="protein sequence ID" value="KAJ3655540.1"/>
    <property type="molecule type" value="Genomic_DNA"/>
</dbReference>
<dbReference type="InterPro" id="IPR007889">
    <property type="entry name" value="HTH_Psq"/>
</dbReference>
<organism evidence="4 5">
    <name type="scientific">Zophobas morio</name>
    <dbReference type="NCBI Taxonomy" id="2755281"/>
    <lineage>
        <taxon>Eukaryota</taxon>
        <taxon>Metazoa</taxon>
        <taxon>Ecdysozoa</taxon>
        <taxon>Arthropoda</taxon>
        <taxon>Hexapoda</taxon>
        <taxon>Insecta</taxon>
        <taxon>Pterygota</taxon>
        <taxon>Neoptera</taxon>
        <taxon>Endopterygota</taxon>
        <taxon>Coleoptera</taxon>
        <taxon>Polyphaga</taxon>
        <taxon>Cucujiformia</taxon>
        <taxon>Tenebrionidae</taxon>
        <taxon>Zophobas</taxon>
    </lineage>
</organism>
<accession>A0AA38IGI0</accession>
<dbReference type="Gene3D" id="1.10.10.60">
    <property type="entry name" value="Homeodomain-like"/>
    <property type="match status" value="1"/>
</dbReference>
<evidence type="ECO:0000313" key="4">
    <source>
        <dbReference type="EMBL" id="KAJ3655540.1"/>
    </source>
</evidence>
<sequence length="140" mass="15874">MEHGSKQKLKTFSIREKRRLIEQDHKGVKKKKDIARNFVIPANTLSTILKRNGSIKRACEGNILQTETHEKSDDEASSDESISIPDMEAVHEAIDKIAVFLNSQENLPPELFTAFQDIGIDILRKNSADHQKAAKYITIF</sequence>
<proteinExistence type="predicted"/>
<evidence type="ECO:0000259" key="3">
    <source>
        <dbReference type="Pfam" id="PF04218"/>
    </source>
</evidence>